<gene>
    <name evidence="1" type="ORF">K1T71_011117</name>
</gene>
<accession>A0ACC1CNC0</accession>
<organism evidence="1 2">
    <name type="scientific">Dendrolimus kikuchii</name>
    <dbReference type="NCBI Taxonomy" id="765133"/>
    <lineage>
        <taxon>Eukaryota</taxon>
        <taxon>Metazoa</taxon>
        <taxon>Ecdysozoa</taxon>
        <taxon>Arthropoda</taxon>
        <taxon>Hexapoda</taxon>
        <taxon>Insecta</taxon>
        <taxon>Pterygota</taxon>
        <taxon>Neoptera</taxon>
        <taxon>Endopterygota</taxon>
        <taxon>Lepidoptera</taxon>
        <taxon>Glossata</taxon>
        <taxon>Ditrysia</taxon>
        <taxon>Bombycoidea</taxon>
        <taxon>Lasiocampidae</taxon>
        <taxon>Dendrolimus</taxon>
    </lineage>
</organism>
<proteinExistence type="predicted"/>
<evidence type="ECO:0000313" key="2">
    <source>
        <dbReference type="Proteomes" id="UP000824533"/>
    </source>
</evidence>
<sequence>MNQTLIYFSKKNNHGHKMSRRSIFLLAAAVVVLYFFIILFMLSPLHGAKSAYYGNNYMNHFAFRQIPSVHWCRELRWRAPPAPHAVALVSYPGSGNTWLRYLLQQVTGLVTGSIYMDYGLRVHGFPAENVTDGSVLVVKTHEAPPLEPDKFKSAVLLIRNPRDAILADFNRLHKGHIGTAPKSAFKKKMHERRMSDWATYVATQLTVWESLHRLWLTKFPGPIYVVFYEVLVKDTKNTLLGVLDFLNHTVTEEDITCALSNKEGIYRRKKKLQNFDPFTEEMYTALNEVRNRVLNIVLNYRRTHHTSEKYKV</sequence>
<protein>
    <submittedName>
        <fullName evidence="1">Uncharacterized protein</fullName>
    </submittedName>
</protein>
<name>A0ACC1CNC0_9NEOP</name>
<dbReference type="EMBL" id="CM034406">
    <property type="protein sequence ID" value="KAJ0172941.1"/>
    <property type="molecule type" value="Genomic_DNA"/>
</dbReference>
<keyword evidence="2" id="KW-1185">Reference proteome</keyword>
<dbReference type="Proteomes" id="UP000824533">
    <property type="component" value="Linkage Group LG20"/>
</dbReference>
<evidence type="ECO:0000313" key="1">
    <source>
        <dbReference type="EMBL" id="KAJ0172941.1"/>
    </source>
</evidence>
<comment type="caution">
    <text evidence="1">The sequence shown here is derived from an EMBL/GenBank/DDBJ whole genome shotgun (WGS) entry which is preliminary data.</text>
</comment>
<reference evidence="1 2" key="1">
    <citation type="journal article" date="2021" name="Front. Genet.">
        <title>Chromosome-Level Genome Assembly Reveals Significant Gene Expansion in the Toll and IMD Signaling Pathways of Dendrolimus kikuchii.</title>
        <authorList>
            <person name="Zhou J."/>
            <person name="Wu P."/>
            <person name="Xiong Z."/>
            <person name="Liu N."/>
            <person name="Zhao N."/>
            <person name="Ji M."/>
            <person name="Qiu Y."/>
            <person name="Yang B."/>
        </authorList>
    </citation>
    <scope>NUCLEOTIDE SEQUENCE [LARGE SCALE GENOMIC DNA]</scope>
    <source>
        <strain evidence="1">Ann1</strain>
    </source>
</reference>